<reference evidence="7" key="1">
    <citation type="submission" date="2019-04" db="EMBL/GenBank/DDBJ databases">
        <authorList>
            <person name="Melise S."/>
            <person name="Noan J."/>
            <person name="Okalmin O."/>
        </authorList>
    </citation>
    <scope>NUCLEOTIDE SEQUENCE</scope>
    <source>
        <strain evidence="7">FN9</strain>
    </source>
</reference>
<evidence type="ECO:0000256" key="4">
    <source>
        <dbReference type="ARBA" id="ARBA00023242"/>
    </source>
</evidence>
<dbReference type="PROSITE" id="PS50048">
    <property type="entry name" value="ZN2_CY6_FUNGAL_2"/>
    <property type="match status" value="1"/>
</dbReference>
<accession>A0A4E9DY67</accession>
<feature type="region of interest" description="Disordered" evidence="5">
    <location>
        <begin position="140"/>
        <end position="174"/>
    </location>
</feature>
<dbReference type="GO" id="GO:0006351">
    <property type="term" value="P:DNA-templated transcription"/>
    <property type="evidence" value="ECO:0007669"/>
    <property type="project" value="InterPro"/>
</dbReference>
<feature type="domain" description="Zn(2)-C6 fungal-type" evidence="6">
    <location>
        <begin position="47"/>
        <end position="78"/>
    </location>
</feature>
<gene>
    <name evidence="7" type="ORF">FUG_LOCUS313195</name>
</gene>
<keyword evidence="1" id="KW-0479">Metal-binding</keyword>
<organism evidence="7">
    <name type="scientific">Gibberella zeae</name>
    <name type="common">Wheat head blight fungus</name>
    <name type="synonym">Fusarium graminearum</name>
    <dbReference type="NCBI Taxonomy" id="5518"/>
    <lineage>
        <taxon>Eukaryota</taxon>
        <taxon>Fungi</taxon>
        <taxon>Dikarya</taxon>
        <taxon>Ascomycota</taxon>
        <taxon>Pezizomycotina</taxon>
        <taxon>Sordariomycetes</taxon>
        <taxon>Hypocreomycetidae</taxon>
        <taxon>Hypocreales</taxon>
        <taxon>Nectriaceae</taxon>
        <taxon>Fusarium</taxon>
    </lineage>
</organism>
<dbReference type="CDD" id="cd00067">
    <property type="entry name" value="GAL4"/>
    <property type="match status" value="1"/>
</dbReference>
<dbReference type="SMART" id="SM00066">
    <property type="entry name" value="GAL4"/>
    <property type="match status" value="1"/>
</dbReference>
<sequence length="725" mass="82696">MANGKSSLCVELDKSNCTNASTMFYTFQSTADEPSSRTSNEKRSLRACEDCKRRKVRCDGRQPCNRCDYRGSRAACVYVKPVRRPVVSKQTLEDLSKSLKERDSILARLFPNRDISDLVSLSDQELRDIVLNAGPSPNGTILTFRSDHTPNESITQDSQWDEDRRERDPLPAEADDVNALSLPLDRQASYLGISSIRAALGAILQMRPQLRASLASRQESYNEISSLRDNGMQCTQMVQSPTENPCVKWSRKGQALVDVYFKRIHIMTPLLDETSFRTTYLSSNRHDSPWLALLNMVLAMGSIAASKSSDREHYKYYTNAMRHLDISAFGSSQIETLQALAIVGGHYLHYINRPNRGNAILGAAFRMASALGFHREPSDQDKEGDQLQVVELRRRIWWCLVCLDTLASMTLGRPSFGRFCPSIDIQPPKFSTGGHGQLDSEPDMDIMLLAENIRFCRIATEIQDKLTVTPFLKPSDRDRFDDMLISWFDSLPSLLGDDQECDELVHLGRCTMRWQYWNLRMLLCRPALLDAASKPGVYSQPADQNAIEKCQLLSKTAIEDIAQSWKNDQMSGWNAVWHLYQAVMIPLLSMVWQPQNPAVSEWKSQIEMVLGLFESMRDWSLTARCSKRVVSQIYETICESTRRSERSFPDMNMNPNMFLDQDLDQWADVLDVDDILNMLCNAERLQLGSFDMERSSHMIKLSHSSQYRDSSFMERVKIQTFANYQ</sequence>
<dbReference type="SUPFAM" id="SSF57701">
    <property type="entry name" value="Zn2/Cys6 DNA-binding domain"/>
    <property type="match status" value="1"/>
</dbReference>
<keyword evidence="2" id="KW-0805">Transcription regulation</keyword>
<dbReference type="GO" id="GO:0000435">
    <property type="term" value="P:positive regulation of transcription from RNA polymerase II promoter by galactose"/>
    <property type="evidence" value="ECO:0007669"/>
    <property type="project" value="TreeGrafter"/>
</dbReference>
<dbReference type="InterPro" id="IPR001138">
    <property type="entry name" value="Zn2Cys6_DnaBD"/>
</dbReference>
<dbReference type="EMBL" id="CAAKMV010000134">
    <property type="protein sequence ID" value="VIO58613.1"/>
    <property type="molecule type" value="Genomic_DNA"/>
</dbReference>
<dbReference type="PANTHER" id="PTHR47424:SF5">
    <property type="entry name" value="ZN(II)2CYS6 TRANSCRIPTION FACTOR (EUROFUNG)"/>
    <property type="match status" value="1"/>
</dbReference>
<dbReference type="Pfam" id="PF04082">
    <property type="entry name" value="Fungal_trans"/>
    <property type="match status" value="1"/>
</dbReference>
<dbReference type="GO" id="GO:0000981">
    <property type="term" value="F:DNA-binding transcription factor activity, RNA polymerase II-specific"/>
    <property type="evidence" value="ECO:0007669"/>
    <property type="project" value="InterPro"/>
</dbReference>
<dbReference type="PANTHER" id="PTHR47424">
    <property type="entry name" value="REGULATORY PROTEIN GAL4"/>
    <property type="match status" value="1"/>
</dbReference>
<evidence type="ECO:0000313" key="7">
    <source>
        <dbReference type="EMBL" id="VIO58613.1"/>
    </source>
</evidence>
<dbReference type="GO" id="GO:0000978">
    <property type="term" value="F:RNA polymerase II cis-regulatory region sequence-specific DNA binding"/>
    <property type="evidence" value="ECO:0007669"/>
    <property type="project" value="TreeGrafter"/>
</dbReference>
<evidence type="ECO:0000256" key="1">
    <source>
        <dbReference type="ARBA" id="ARBA00022723"/>
    </source>
</evidence>
<evidence type="ECO:0000256" key="2">
    <source>
        <dbReference type="ARBA" id="ARBA00023015"/>
    </source>
</evidence>
<dbReference type="InterPro" id="IPR007219">
    <property type="entry name" value="XnlR_reg_dom"/>
</dbReference>
<evidence type="ECO:0000256" key="5">
    <source>
        <dbReference type="SAM" id="MobiDB-lite"/>
    </source>
</evidence>
<keyword evidence="3" id="KW-0804">Transcription</keyword>
<keyword evidence="4" id="KW-0539">Nucleus</keyword>
<name>A0A4E9DY67_GIBZA</name>
<dbReference type="PROSITE" id="PS00463">
    <property type="entry name" value="ZN2_CY6_FUNGAL_1"/>
    <property type="match status" value="1"/>
</dbReference>
<evidence type="ECO:0000259" key="6">
    <source>
        <dbReference type="PROSITE" id="PS50048"/>
    </source>
</evidence>
<evidence type="ECO:0000256" key="3">
    <source>
        <dbReference type="ARBA" id="ARBA00023163"/>
    </source>
</evidence>
<proteinExistence type="predicted"/>
<protein>
    <recommendedName>
        <fullName evidence="6">Zn(2)-C6 fungal-type domain-containing protein</fullName>
    </recommendedName>
</protein>
<dbReference type="Pfam" id="PF00172">
    <property type="entry name" value="Zn_clus"/>
    <property type="match status" value="1"/>
</dbReference>
<feature type="compositionally biased region" description="Basic and acidic residues" evidence="5">
    <location>
        <begin position="161"/>
        <end position="170"/>
    </location>
</feature>
<dbReference type="GO" id="GO:0005634">
    <property type="term" value="C:nucleus"/>
    <property type="evidence" value="ECO:0007669"/>
    <property type="project" value="TreeGrafter"/>
</dbReference>
<dbReference type="InterPro" id="IPR051127">
    <property type="entry name" value="Fungal_SecMet_Regulators"/>
</dbReference>
<dbReference type="CDD" id="cd12148">
    <property type="entry name" value="fungal_TF_MHR"/>
    <property type="match status" value="1"/>
</dbReference>
<dbReference type="InterPro" id="IPR036864">
    <property type="entry name" value="Zn2-C6_fun-type_DNA-bd_sf"/>
</dbReference>
<dbReference type="Gene3D" id="4.10.240.10">
    <property type="entry name" value="Zn(2)-C6 fungal-type DNA-binding domain"/>
    <property type="match status" value="1"/>
</dbReference>
<dbReference type="GO" id="GO:0008270">
    <property type="term" value="F:zinc ion binding"/>
    <property type="evidence" value="ECO:0007669"/>
    <property type="project" value="InterPro"/>
</dbReference>
<dbReference type="SMART" id="SM00906">
    <property type="entry name" value="Fungal_trans"/>
    <property type="match status" value="1"/>
</dbReference>
<dbReference type="AlphaFoldDB" id="A0A4E9DY67"/>